<organism evidence="2 3">
    <name type="scientific">Purpureocillium takamizusanense</name>
    <dbReference type="NCBI Taxonomy" id="2060973"/>
    <lineage>
        <taxon>Eukaryota</taxon>
        <taxon>Fungi</taxon>
        <taxon>Dikarya</taxon>
        <taxon>Ascomycota</taxon>
        <taxon>Pezizomycotina</taxon>
        <taxon>Sordariomycetes</taxon>
        <taxon>Hypocreomycetidae</taxon>
        <taxon>Hypocreales</taxon>
        <taxon>Ophiocordycipitaceae</taxon>
        <taxon>Purpureocillium</taxon>
    </lineage>
</organism>
<feature type="region of interest" description="Disordered" evidence="1">
    <location>
        <begin position="606"/>
        <end position="631"/>
    </location>
</feature>
<feature type="region of interest" description="Disordered" evidence="1">
    <location>
        <begin position="186"/>
        <end position="215"/>
    </location>
</feature>
<evidence type="ECO:0000256" key="1">
    <source>
        <dbReference type="SAM" id="MobiDB-lite"/>
    </source>
</evidence>
<evidence type="ECO:0008006" key="4">
    <source>
        <dbReference type="Google" id="ProtNLM"/>
    </source>
</evidence>
<proteinExistence type="predicted"/>
<sequence>MASKNPVPSRAALNALRGVVLTTSCSVILLAEERRRRLKIARAAIDNARKLHTVRSNRGPLALTEGLAQWEGSFSGVGDDVLSVSSIPRPRTSTRRRRRRDGSTDSSPDVANIHDHSTELQISRGAHTPASATSTAGLASLHTFVPDAINLESLKFATPSPTARPRDGGWRPPKAFSNITAYNSISAQSAQVTKPNKAKGSPLDDHPANIEPNPPMKAVDPLDSARSYLIRSVQGSSSSPPRPFYDEALVILDQLLGQSDMSHLDRTEICERIELANRVLQRLASFGLPIPRAAKSIKAIGVELLRLTSRNEPSKTVDVLAALIPLCRDPLRVIISCFEFVQASGSVKHMETLLSFLSDRKRSQLWMRGLLLHRILARHGKLQEDFDSTKQLYRAMRAAGIFKTVAVPYETEYKIRRLMILMAAEARNDSFLSQELQAIRNLAPDAHAVDLRLQGKLSIRDAELGNWSLVHEQLRRLDSGLDTTCADFQAALIRITDVFAQTHTPNELEAFVRALATTYQMKPKNRWVYRVLDEHASRRQTDAVFQWLRFCRESGLPMDDAFVERLYTRCRKYWSFSDTSIASLQQSLRACGSRLQLVGEQRDDAAACGQDSRSTRDVNSHDKSASSSGLRGAVMEHLNAKNGAHVDEAIALIRSAHERGQDISNALTPVLMARLERGDDPTELIEEALRMGARIHDSAFNKASQLLSAKGNLRGAAEICKVAARENGNGQLLYNEYNFANLVFAYTGSARYGDLKSILCDFTSGEQWWHGSRTCKESVKLAMKTAAMRAVVQPKDMKPHRQALDQLDAALIHVKQCRSNRGHRRAVTEAIVRVIKNPSDSKLYENMGLKRGHVQGHAGGQLLERSAEPLEDAVLTAAAGAG</sequence>
<dbReference type="EMBL" id="CP086354">
    <property type="protein sequence ID" value="UNI13457.1"/>
    <property type="molecule type" value="Genomic_DNA"/>
</dbReference>
<dbReference type="Proteomes" id="UP000829364">
    <property type="component" value="Chromosome 1"/>
</dbReference>
<protein>
    <recommendedName>
        <fullName evidence="4">Pentatricopeptide repeat protein</fullName>
    </recommendedName>
</protein>
<feature type="compositionally biased region" description="Basic and acidic residues" evidence="1">
    <location>
        <begin position="613"/>
        <end position="624"/>
    </location>
</feature>
<evidence type="ECO:0000313" key="2">
    <source>
        <dbReference type="EMBL" id="UNI13457.1"/>
    </source>
</evidence>
<keyword evidence="3" id="KW-1185">Reference proteome</keyword>
<name>A0A9Q8V654_9HYPO</name>
<accession>A0A9Q8V654</accession>
<feature type="region of interest" description="Disordered" evidence="1">
    <location>
        <begin position="83"/>
        <end position="114"/>
    </location>
</feature>
<dbReference type="GeneID" id="72062168"/>
<reference evidence="2" key="1">
    <citation type="submission" date="2021-11" db="EMBL/GenBank/DDBJ databases">
        <title>Purpureocillium_takamizusanense_genome.</title>
        <authorList>
            <person name="Nguyen N.-H."/>
        </authorList>
    </citation>
    <scope>NUCLEOTIDE SEQUENCE</scope>
    <source>
        <strain evidence="2">PT3</strain>
    </source>
</reference>
<gene>
    <name evidence="2" type="ORF">JDV02_000202</name>
</gene>
<dbReference type="OrthoDB" id="185373at2759"/>
<evidence type="ECO:0000313" key="3">
    <source>
        <dbReference type="Proteomes" id="UP000829364"/>
    </source>
</evidence>
<dbReference type="RefSeq" id="XP_047836938.1">
    <property type="nucleotide sequence ID" value="XM_047980980.1"/>
</dbReference>
<dbReference type="KEGG" id="ptkz:JDV02_000202"/>
<dbReference type="AlphaFoldDB" id="A0A9Q8V654"/>